<dbReference type="eggNOG" id="COG5002">
    <property type="taxonomic scope" value="Bacteria"/>
</dbReference>
<dbReference type="InterPro" id="IPR036097">
    <property type="entry name" value="HisK_dim/P_sf"/>
</dbReference>
<dbReference type="GO" id="GO:0005886">
    <property type="term" value="C:plasma membrane"/>
    <property type="evidence" value="ECO:0007669"/>
    <property type="project" value="UniProtKB-SubCell"/>
</dbReference>
<dbReference type="RefSeq" id="WP_038531958.1">
    <property type="nucleotide sequence ID" value="NZ_CP007028.1"/>
</dbReference>
<dbReference type="SUPFAM" id="SSF47384">
    <property type="entry name" value="Homodimeric domain of signal transducing histidine kinase"/>
    <property type="match status" value="1"/>
</dbReference>
<dbReference type="CDD" id="cd00082">
    <property type="entry name" value="HisKA"/>
    <property type="match status" value="1"/>
</dbReference>
<evidence type="ECO:0000256" key="8">
    <source>
        <dbReference type="ARBA" id="ARBA00022741"/>
    </source>
</evidence>
<keyword evidence="12" id="KW-0472">Membrane</keyword>
<dbReference type="PANTHER" id="PTHR45453">
    <property type="entry name" value="PHOSPHATE REGULON SENSOR PROTEIN PHOR"/>
    <property type="match status" value="1"/>
</dbReference>
<dbReference type="Proteomes" id="UP000018914">
    <property type="component" value="Chromosome"/>
</dbReference>
<organism evidence="15">
    <name type="scientific">Thermocrinis ruber</name>
    <dbReference type="NCBI Taxonomy" id="75906"/>
    <lineage>
        <taxon>Bacteria</taxon>
        <taxon>Pseudomonadati</taxon>
        <taxon>Aquificota</taxon>
        <taxon>Aquificia</taxon>
        <taxon>Aquificales</taxon>
        <taxon>Aquificaceae</taxon>
        <taxon>Thermocrinis</taxon>
    </lineage>
</organism>
<dbReference type="InterPro" id="IPR004358">
    <property type="entry name" value="Sig_transdc_His_kin-like_C"/>
</dbReference>
<dbReference type="HOGENOM" id="CLU_000445_89_2_0"/>
<dbReference type="SMART" id="SM00388">
    <property type="entry name" value="HisKA"/>
    <property type="match status" value="1"/>
</dbReference>
<protein>
    <recommendedName>
        <fullName evidence="4">histidine kinase</fullName>
        <ecNumber evidence="4">2.7.13.3</ecNumber>
    </recommendedName>
</protein>
<keyword evidence="11" id="KW-0902">Two-component regulatory system</keyword>
<keyword evidence="6" id="KW-0597">Phosphoprotein</keyword>
<gene>
    <name evidence="14" type="ORF">THERU_00920</name>
</gene>
<evidence type="ECO:0000313" key="14">
    <source>
        <dbReference type="EMBL" id="AHE95456.1"/>
    </source>
</evidence>
<dbReference type="KEGG" id="trd:THERU_00920"/>
<name>W0DB33_9AQUI</name>
<keyword evidence="10" id="KW-0067">ATP-binding</keyword>
<evidence type="ECO:0000256" key="6">
    <source>
        <dbReference type="ARBA" id="ARBA00022553"/>
    </source>
</evidence>
<evidence type="ECO:0000256" key="4">
    <source>
        <dbReference type="ARBA" id="ARBA00012438"/>
    </source>
</evidence>
<dbReference type="GO" id="GO:0045121">
    <property type="term" value="C:membrane raft"/>
    <property type="evidence" value="ECO:0007669"/>
    <property type="project" value="UniProtKB-SubCell"/>
</dbReference>
<dbReference type="InterPro" id="IPR003661">
    <property type="entry name" value="HisK_dim/P_dom"/>
</dbReference>
<dbReference type="PATRIC" id="fig|75906.3.peg.181"/>
<reference evidence="14 15" key="1">
    <citation type="submission" date="2013-12" db="EMBL/GenBank/DDBJ databases">
        <authorList>
            <consortium name="DOE Joint Genome Institute"/>
            <person name="Eisen J."/>
            <person name="Huntemann M."/>
            <person name="Han J."/>
            <person name="Chen A."/>
            <person name="Kyrpides N."/>
            <person name="Mavromatis K."/>
            <person name="Markowitz V."/>
            <person name="Palaniappan K."/>
            <person name="Ivanova N."/>
            <person name="Schaumberg A."/>
            <person name="Pati A."/>
            <person name="Liolios K."/>
            <person name="Nordberg H.P."/>
            <person name="Cantor M.N."/>
            <person name="Hua S.X."/>
            <person name="Woyke T."/>
        </authorList>
    </citation>
    <scope>NUCLEOTIDE SEQUENCE [LARGE SCALE GENOMIC DNA]</scope>
    <source>
        <strain evidence="14 15">DSM 23557</strain>
    </source>
</reference>
<dbReference type="PANTHER" id="PTHR45453:SF1">
    <property type="entry name" value="PHOSPHATE REGULON SENSOR PROTEIN PHOR"/>
    <property type="match status" value="1"/>
</dbReference>
<feature type="domain" description="Histidine kinase" evidence="13">
    <location>
        <begin position="111"/>
        <end position="326"/>
    </location>
</feature>
<sequence length="326" mass="37925">MNWEEVLNALGEGVLVLKGSEVTFVNRFLVENQLVREDWKGKHYYEAIKSLPFISIVGRALGKDSLSEEFQYLERFYRVVSKRIGEMLVCEVSDVSSVRKYEQSKREFVDNASHELKTPISVLRGIVETLLEEEEDQRKRHFLEKALRRVEQMQNLVEDLLTLTKLESGRERLNLSEFKLRELVEEVYDSLEQEFVKKEVSFENLVSEDFKMFADRQKLFLLLRNLMDNAVKYNKRGGKVWVRAKKEGNKQILEVEDTGIGIPPEHVPFIFERFYRVDKGRSREMGGTGLGLSIVKHIVFLHGGEIMVHSEPGEGSRFSIVIPMYN</sequence>
<dbReference type="PRINTS" id="PR00344">
    <property type="entry name" value="BCTRLSENSOR"/>
</dbReference>
<dbReference type="PROSITE" id="PS50109">
    <property type="entry name" value="HIS_KIN"/>
    <property type="match status" value="1"/>
</dbReference>
<dbReference type="GO" id="GO:0000155">
    <property type="term" value="F:phosphorelay sensor kinase activity"/>
    <property type="evidence" value="ECO:0007669"/>
    <property type="project" value="InterPro"/>
</dbReference>
<dbReference type="FunFam" id="1.10.287.130:FF:000001">
    <property type="entry name" value="Two-component sensor histidine kinase"/>
    <property type="match status" value="1"/>
</dbReference>
<comment type="catalytic activity">
    <reaction evidence="1">
        <text>ATP + protein L-histidine = ADP + protein N-phospho-L-histidine.</text>
        <dbReference type="EC" id="2.7.13.3"/>
    </reaction>
</comment>
<dbReference type="Gene3D" id="1.10.287.130">
    <property type="match status" value="1"/>
</dbReference>
<evidence type="ECO:0000256" key="3">
    <source>
        <dbReference type="ARBA" id="ARBA00004314"/>
    </source>
</evidence>
<dbReference type="InterPro" id="IPR003594">
    <property type="entry name" value="HATPase_dom"/>
</dbReference>
<evidence type="ECO:0000259" key="13">
    <source>
        <dbReference type="PROSITE" id="PS50109"/>
    </source>
</evidence>
<evidence type="ECO:0000256" key="9">
    <source>
        <dbReference type="ARBA" id="ARBA00022777"/>
    </source>
</evidence>
<keyword evidence="15" id="KW-1185">Reference proteome</keyword>
<dbReference type="Pfam" id="PF02518">
    <property type="entry name" value="HATPase_c"/>
    <property type="match status" value="1"/>
</dbReference>
<dbReference type="OrthoDB" id="9813151at2"/>
<dbReference type="SUPFAM" id="SSF55874">
    <property type="entry name" value="ATPase domain of HSP90 chaperone/DNA topoisomerase II/histidine kinase"/>
    <property type="match status" value="1"/>
</dbReference>
<dbReference type="EMBL" id="CP007028">
    <property type="protein sequence ID" value="AHE95456.1"/>
    <property type="molecule type" value="Genomic_DNA"/>
</dbReference>
<dbReference type="SMART" id="SM00387">
    <property type="entry name" value="HATPase_c"/>
    <property type="match status" value="1"/>
</dbReference>
<comment type="subcellular location">
    <subcellularLocation>
        <location evidence="2">Cell membrane</location>
    </subcellularLocation>
    <subcellularLocation>
        <location evidence="3">Membrane raft</location>
        <topology evidence="3">Multi-pass membrane protein</topology>
    </subcellularLocation>
</comment>
<dbReference type="STRING" id="75906.THERU_00920"/>
<keyword evidence="7" id="KW-0808">Transferase</keyword>
<dbReference type="InterPro" id="IPR036890">
    <property type="entry name" value="HATPase_C_sf"/>
</dbReference>
<evidence type="ECO:0000256" key="11">
    <source>
        <dbReference type="ARBA" id="ARBA00023012"/>
    </source>
</evidence>
<keyword evidence="9 14" id="KW-0418">Kinase</keyword>
<dbReference type="GO" id="GO:0005524">
    <property type="term" value="F:ATP binding"/>
    <property type="evidence" value="ECO:0007669"/>
    <property type="project" value="UniProtKB-KW"/>
</dbReference>
<keyword evidence="5" id="KW-1003">Cell membrane</keyword>
<dbReference type="Gene3D" id="3.30.565.10">
    <property type="entry name" value="Histidine kinase-like ATPase, C-terminal domain"/>
    <property type="match status" value="1"/>
</dbReference>
<proteinExistence type="predicted"/>
<evidence type="ECO:0000256" key="12">
    <source>
        <dbReference type="ARBA" id="ARBA00023136"/>
    </source>
</evidence>
<evidence type="ECO:0000256" key="2">
    <source>
        <dbReference type="ARBA" id="ARBA00004236"/>
    </source>
</evidence>
<evidence type="ECO:0000256" key="10">
    <source>
        <dbReference type="ARBA" id="ARBA00022840"/>
    </source>
</evidence>
<dbReference type="AlphaFoldDB" id="W0DB33"/>
<keyword evidence="8" id="KW-0547">Nucleotide-binding</keyword>
<dbReference type="FunFam" id="3.30.565.10:FF:000023">
    <property type="entry name" value="PAS domain-containing sensor histidine kinase"/>
    <property type="match status" value="1"/>
</dbReference>
<accession>W0DB33</accession>
<evidence type="ECO:0000256" key="5">
    <source>
        <dbReference type="ARBA" id="ARBA00022475"/>
    </source>
</evidence>
<evidence type="ECO:0000256" key="7">
    <source>
        <dbReference type="ARBA" id="ARBA00022679"/>
    </source>
</evidence>
<dbReference type="InterPro" id="IPR005467">
    <property type="entry name" value="His_kinase_dom"/>
</dbReference>
<evidence type="ECO:0000313" key="15">
    <source>
        <dbReference type="Proteomes" id="UP000018914"/>
    </source>
</evidence>
<dbReference type="EC" id="2.7.13.3" evidence="4"/>
<dbReference type="CDD" id="cd00075">
    <property type="entry name" value="HATPase"/>
    <property type="match status" value="1"/>
</dbReference>
<dbReference type="GO" id="GO:0016036">
    <property type="term" value="P:cellular response to phosphate starvation"/>
    <property type="evidence" value="ECO:0007669"/>
    <property type="project" value="TreeGrafter"/>
</dbReference>
<dbReference type="GO" id="GO:0004721">
    <property type="term" value="F:phosphoprotein phosphatase activity"/>
    <property type="evidence" value="ECO:0007669"/>
    <property type="project" value="TreeGrafter"/>
</dbReference>
<dbReference type="InterPro" id="IPR050351">
    <property type="entry name" value="BphY/WalK/GraS-like"/>
</dbReference>
<evidence type="ECO:0000256" key="1">
    <source>
        <dbReference type="ARBA" id="ARBA00000085"/>
    </source>
</evidence>
<dbReference type="Pfam" id="PF00512">
    <property type="entry name" value="HisKA"/>
    <property type="match status" value="1"/>
</dbReference>